<evidence type="ECO:0000313" key="3">
    <source>
        <dbReference type="Proteomes" id="UP000054815"/>
    </source>
</evidence>
<comment type="caution">
    <text evidence="1">The sequence shown here is derived from an EMBL/GenBank/DDBJ whole genome shotgun (WGS) entry which is preliminary data.</text>
</comment>
<protein>
    <submittedName>
        <fullName evidence="1">Uncharacterized protein</fullName>
    </submittedName>
</protein>
<accession>A0A0V0W2V4</accession>
<dbReference type="EMBL" id="JYDU01001255">
    <property type="protein sequence ID" value="KRX70119.1"/>
    <property type="molecule type" value="Genomic_DNA"/>
</dbReference>
<organism evidence="1 3">
    <name type="scientific">Trichinella pseudospiralis</name>
    <name type="common">Parasitic roundworm</name>
    <dbReference type="NCBI Taxonomy" id="6337"/>
    <lineage>
        <taxon>Eukaryota</taxon>
        <taxon>Metazoa</taxon>
        <taxon>Ecdysozoa</taxon>
        <taxon>Nematoda</taxon>
        <taxon>Enoplea</taxon>
        <taxon>Dorylaimia</taxon>
        <taxon>Trichinellida</taxon>
        <taxon>Trichinellidae</taxon>
        <taxon>Trichinella</taxon>
    </lineage>
</organism>
<sequence length="42" mass="5109">MLLFFHYHEFFDVQHFGFALFNVNKVVTNGLFLSKDKHRFNC</sequence>
<gene>
    <name evidence="1" type="ORF">T4E_1325</name>
    <name evidence="2" type="ORF">T4E_7403</name>
</gene>
<evidence type="ECO:0000313" key="1">
    <source>
        <dbReference type="EMBL" id="KRX70086.1"/>
    </source>
</evidence>
<name>A0A0V0W2V4_TRIPS</name>
<dbReference type="Proteomes" id="UP000054815">
    <property type="component" value="Unassembled WGS sequence"/>
</dbReference>
<reference evidence="1 3" key="1">
    <citation type="submission" date="2015-01" db="EMBL/GenBank/DDBJ databases">
        <title>Evolution of Trichinella species and genotypes.</title>
        <authorList>
            <person name="Korhonen P.K."/>
            <person name="Edoardo P."/>
            <person name="Giuseppe L.R."/>
            <person name="Gasser R.B."/>
        </authorList>
    </citation>
    <scope>NUCLEOTIDE SEQUENCE [LARGE SCALE GENOMIC DNA]</scope>
    <source>
        <strain evidence="1">ISS141</strain>
    </source>
</reference>
<dbReference type="AlphaFoldDB" id="A0A0V0W2V4"/>
<evidence type="ECO:0000313" key="2">
    <source>
        <dbReference type="EMBL" id="KRX70119.1"/>
    </source>
</evidence>
<dbReference type="EMBL" id="JYDU01001257">
    <property type="protein sequence ID" value="KRX70086.1"/>
    <property type="molecule type" value="Genomic_DNA"/>
</dbReference>
<proteinExistence type="predicted"/>